<reference evidence="10 11" key="1">
    <citation type="journal article" date="2018" name="Science">
        <title>The opium poppy genome and morphinan production.</title>
        <authorList>
            <person name="Guo L."/>
            <person name="Winzer T."/>
            <person name="Yang X."/>
            <person name="Li Y."/>
            <person name="Ning Z."/>
            <person name="He Z."/>
            <person name="Teodor R."/>
            <person name="Lu Y."/>
            <person name="Bowser T.A."/>
            <person name="Graham I.A."/>
            <person name="Ye K."/>
        </authorList>
    </citation>
    <scope>NUCLEOTIDE SEQUENCE [LARGE SCALE GENOMIC DNA]</scope>
    <source>
        <strain evidence="11">cv. HN1</strain>
        <tissue evidence="10">Leaves</tissue>
    </source>
</reference>
<dbReference type="InterPro" id="IPR036770">
    <property type="entry name" value="Ankyrin_rpt-contain_sf"/>
</dbReference>
<accession>A0A4Y7L5L8</accession>
<evidence type="ECO:0000259" key="9">
    <source>
        <dbReference type="Pfam" id="PF13962"/>
    </source>
</evidence>
<evidence type="ECO:0000256" key="5">
    <source>
        <dbReference type="ARBA" id="ARBA00023043"/>
    </source>
</evidence>
<name>A0A4Y7L5L8_PAPSO</name>
<evidence type="ECO:0000313" key="11">
    <source>
        <dbReference type="Proteomes" id="UP000316621"/>
    </source>
</evidence>
<dbReference type="EMBL" id="CM010723">
    <property type="protein sequence ID" value="RZC79569.1"/>
    <property type="molecule type" value="Genomic_DNA"/>
</dbReference>
<feature type="repeat" description="ANK" evidence="7">
    <location>
        <begin position="68"/>
        <end position="90"/>
    </location>
</feature>
<dbReference type="PROSITE" id="PS50297">
    <property type="entry name" value="ANK_REP_REGION"/>
    <property type="match status" value="3"/>
</dbReference>
<gene>
    <name evidence="10" type="ORF">C5167_003806</name>
</gene>
<evidence type="ECO:0000256" key="6">
    <source>
        <dbReference type="ARBA" id="ARBA00023136"/>
    </source>
</evidence>
<dbReference type="PANTHER" id="PTHR24186:SF37">
    <property type="entry name" value="PGG DOMAIN-CONTAINING PROTEIN"/>
    <property type="match status" value="1"/>
</dbReference>
<feature type="domain" description="PGG" evidence="9">
    <location>
        <begin position="256"/>
        <end position="299"/>
    </location>
</feature>
<dbReference type="InterPro" id="IPR002110">
    <property type="entry name" value="Ankyrin_rpt"/>
</dbReference>
<protein>
    <recommendedName>
        <fullName evidence="9">PGG domain-containing protein</fullName>
    </recommendedName>
</protein>
<sequence>MVRLLEMSQRVGEYCRNIFRDSRLDNLDAVSSSFCRTPLHIAVMSGDIQFAKNILSLKPDLASKQDNRGWTPLHLASAKASLQMVKLLLKAWSTACIIQDNDGRTPLHLAAMNDRVEIMETLMEKRPDLIHLRNCQNGESILHFCVKSSSNIETLELLVDKFLFARDLDQKIIINSKDNNGKTVLQLAAETGKTEMIQYLLESSNINTEVNEVEDALKALSPADRENLETRFLEYFGNDKKHKNGAVPNNNDQNSQRDRVNALMVVATLVAGIAFQAAMNPPGGLWQEDSKVSSETDPVTFIYYLDRMFSTTSDYTKYFRSGYSQYTHIDSYPFAEALINTMRDYAAAYKDGLVFEDLVFHSVYGVWYDGVIRNLPNNSTDRDRSIYMFFPYIIRYAGQPIMAYTDPPSYKIYMATNGVAFAMSLLIMFLVICGFLKEKSIAQVRILVVLMCISIGCIAFGYLVALQSMVPFFDTEAHMMFYVLHVFFGVCCSLGALWLLIWTAWIIVKLRKKRKHHHTGVISYYLKGLLFSRDAKGTGKLPKRKPMLAYRSSCTVVDIKVLGLPLPDLQANDPPASMPHS</sequence>
<dbReference type="Gene3D" id="1.25.40.20">
    <property type="entry name" value="Ankyrin repeat-containing domain"/>
    <property type="match status" value="1"/>
</dbReference>
<evidence type="ECO:0000256" key="3">
    <source>
        <dbReference type="ARBA" id="ARBA00022737"/>
    </source>
</evidence>
<keyword evidence="4 8" id="KW-1133">Transmembrane helix</keyword>
<keyword evidence="2 8" id="KW-0812">Transmembrane</keyword>
<organism evidence="10 11">
    <name type="scientific">Papaver somniferum</name>
    <name type="common">Opium poppy</name>
    <dbReference type="NCBI Taxonomy" id="3469"/>
    <lineage>
        <taxon>Eukaryota</taxon>
        <taxon>Viridiplantae</taxon>
        <taxon>Streptophyta</taxon>
        <taxon>Embryophyta</taxon>
        <taxon>Tracheophyta</taxon>
        <taxon>Spermatophyta</taxon>
        <taxon>Magnoliopsida</taxon>
        <taxon>Ranunculales</taxon>
        <taxon>Papaveraceae</taxon>
        <taxon>Papaveroideae</taxon>
        <taxon>Papaver</taxon>
    </lineage>
</organism>
<evidence type="ECO:0000256" key="1">
    <source>
        <dbReference type="ARBA" id="ARBA00004141"/>
    </source>
</evidence>
<feature type="transmembrane region" description="Helical" evidence="8">
    <location>
        <begin position="482"/>
        <end position="508"/>
    </location>
</feature>
<feature type="transmembrane region" description="Helical" evidence="8">
    <location>
        <begin position="448"/>
        <end position="470"/>
    </location>
</feature>
<keyword evidence="11" id="KW-1185">Reference proteome</keyword>
<evidence type="ECO:0000256" key="2">
    <source>
        <dbReference type="ARBA" id="ARBA00022692"/>
    </source>
</evidence>
<evidence type="ECO:0000256" key="4">
    <source>
        <dbReference type="ARBA" id="ARBA00022989"/>
    </source>
</evidence>
<comment type="subcellular location">
    <subcellularLocation>
        <location evidence="1">Membrane</location>
        <topology evidence="1">Multi-pass membrane protein</topology>
    </subcellularLocation>
</comment>
<feature type="transmembrane region" description="Helical" evidence="8">
    <location>
        <begin position="412"/>
        <end position="436"/>
    </location>
</feature>
<dbReference type="PROSITE" id="PS50088">
    <property type="entry name" value="ANK_REPEAT"/>
    <property type="match status" value="3"/>
</dbReference>
<feature type="transmembrane region" description="Helical" evidence="8">
    <location>
        <begin position="260"/>
        <end position="279"/>
    </location>
</feature>
<dbReference type="Pfam" id="PF12796">
    <property type="entry name" value="Ank_2"/>
    <property type="match status" value="2"/>
</dbReference>
<dbReference type="Gramene" id="RZC79569">
    <property type="protein sequence ID" value="RZC79569"/>
    <property type="gene ID" value="C5167_003806"/>
</dbReference>
<feature type="domain" description="PGG" evidence="9">
    <location>
        <begin position="397"/>
        <end position="466"/>
    </location>
</feature>
<keyword evidence="3" id="KW-0677">Repeat</keyword>
<feature type="repeat" description="ANK" evidence="7">
    <location>
        <begin position="180"/>
        <end position="202"/>
    </location>
</feature>
<keyword evidence="5 7" id="KW-0040">ANK repeat</keyword>
<dbReference type="SUPFAM" id="SSF48403">
    <property type="entry name" value="Ankyrin repeat"/>
    <property type="match status" value="1"/>
</dbReference>
<dbReference type="Proteomes" id="UP000316621">
    <property type="component" value="Chromosome 9"/>
</dbReference>
<dbReference type="InterPro" id="IPR026961">
    <property type="entry name" value="PGG_dom"/>
</dbReference>
<dbReference type="Pfam" id="PF13962">
    <property type="entry name" value="PGG"/>
    <property type="match status" value="2"/>
</dbReference>
<feature type="repeat" description="ANK" evidence="7">
    <location>
        <begin position="102"/>
        <end position="134"/>
    </location>
</feature>
<evidence type="ECO:0000256" key="7">
    <source>
        <dbReference type="PROSITE-ProRule" id="PRU00023"/>
    </source>
</evidence>
<evidence type="ECO:0000256" key="8">
    <source>
        <dbReference type="SAM" id="Phobius"/>
    </source>
</evidence>
<proteinExistence type="predicted"/>
<dbReference type="STRING" id="3469.A0A4Y7L5L8"/>
<keyword evidence="6 8" id="KW-0472">Membrane</keyword>
<dbReference type="SMART" id="SM00248">
    <property type="entry name" value="ANK"/>
    <property type="match status" value="5"/>
</dbReference>
<dbReference type="PANTHER" id="PTHR24186">
    <property type="entry name" value="PROTEIN PHOSPHATASE 1 REGULATORY SUBUNIT"/>
    <property type="match status" value="1"/>
</dbReference>
<dbReference type="GO" id="GO:0005886">
    <property type="term" value="C:plasma membrane"/>
    <property type="evidence" value="ECO:0007669"/>
    <property type="project" value="TreeGrafter"/>
</dbReference>
<evidence type="ECO:0000313" key="10">
    <source>
        <dbReference type="EMBL" id="RZC79569.1"/>
    </source>
</evidence>
<dbReference type="AlphaFoldDB" id="A0A4Y7L5L8"/>